<feature type="compositionally biased region" description="Basic and acidic residues" evidence="3">
    <location>
        <begin position="226"/>
        <end position="241"/>
    </location>
</feature>
<dbReference type="GO" id="GO:0008623">
    <property type="term" value="C:CHRAC"/>
    <property type="evidence" value="ECO:0007669"/>
    <property type="project" value="TreeGrafter"/>
</dbReference>
<dbReference type="EMBL" id="MCFC01000014">
    <property type="protein sequence ID" value="ORY31650.1"/>
    <property type="molecule type" value="Genomic_DNA"/>
</dbReference>
<dbReference type="OrthoDB" id="636685at2759"/>
<feature type="region of interest" description="Disordered" evidence="3">
    <location>
        <begin position="226"/>
        <end position="307"/>
    </location>
</feature>
<dbReference type="Gene3D" id="1.10.20.10">
    <property type="entry name" value="Histone, subunit A"/>
    <property type="match status" value="1"/>
</dbReference>
<reference evidence="5 6" key="1">
    <citation type="submission" date="2016-07" db="EMBL/GenBank/DDBJ databases">
        <title>Pervasive Adenine N6-methylation of Active Genes in Fungi.</title>
        <authorList>
            <consortium name="DOE Joint Genome Institute"/>
            <person name="Mondo S.J."/>
            <person name="Dannebaum R.O."/>
            <person name="Kuo R.C."/>
            <person name="Labutti K."/>
            <person name="Haridas S."/>
            <person name="Kuo A."/>
            <person name="Salamov A."/>
            <person name="Ahrendt S.R."/>
            <person name="Lipzen A."/>
            <person name="Sullivan W."/>
            <person name="Andreopoulos W.B."/>
            <person name="Clum A."/>
            <person name="Lindquist E."/>
            <person name="Daum C."/>
            <person name="Ramamoorthy G.K."/>
            <person name="Gryganskyi A."/>
            <person name="Culley D."/>
            <person name="Magnuson J.K."/>
            <person name="James T.Y."/>
            <person name="O'Malley M.A."/>
            <person name="Stajich J.E."/>
            <person name="Spatafora J.W."/>
            <person name="Visel A."/>
            <person name="Grigoriev I.V."/>
        </authorList>
    </citation>
    <scope>NUCLEOTIDE SEQUENCE [LARGE SCALE GENOMIC DNA]</scope>
    <source>
        <strain evidence="5 6">68-887.2</strain>
    </source>
</reference>
<comment type="subcellular location">
    <subcellularLocation>
        <location evidence="1">Nucleus</location>
    </subcellularLocation>
</comment>
<dbReference type="PANTHER" id="PTHR10252:SF54">
    <property type="entry name" value="CHROMATIN ACCESSIBILITY COMPLEX PROTEIN 1"/>
    <property type="match status" value="1"/>
</dbReference>
<dbReference type="PANTHER" id="PTHR10252">
    <property type="entry name" value="HISTONE-LIKE TRANSCRIPTION FACTOR CCAAT-RELATED"/>
    <property type="match status" value="1"/>
</dbReference>
<dbReference type="AlphaFoldDB" id="A0A1Y2BAU9"/>
<dbReference type="GO" id="GO:0046982">
    <property type="term" value="F:protein heterodimerization activity"/>
    <property type="evidence" value="ECO:0007669"/>
    <property type="project" value="InterPro"/>
</dbReference>
<evidence type="ECO:0000259" key="4">
    <source>
        <dbReference type="Pfam" id="PF00808"/>
    </source>
</evidence>
<dbReference type="CDD" id="cd23645">
    <property type="entry name" value="HFD_Dpb3-like"/>
    <property type="match status" value="1"/>
</dbReference>
<dbReference type="InParanoid" id="A0A1Y2BAU9"/>
<dbReference type="InterPro" id="IPR009072">
    <property type="entry name" value="Histone-fold"/>
</dbReference>
<evidence type="ECO:0000313" key="6">
    <source>
        <dbReference type="Proteomes" id="UP000193986"/>
    </source>
</evidence>
<proteinExistence type="predicted"/>
<dbReference type="InterPro" id="IPR050568">
    <property type="entry name" value="Transcr_DNA_Rep_Reg"/>
</dbReference>
<dbReference type="GO" id="GO:0006261">
    <property type="term" value="P:DNA-templated DNA replication"/>
    <property type="evidence" value="ECO:0007669"/>
    <property type="project" value="TreeGrafter"/>
</dbReference>
<accession>A0A1Y2BAU9</accession>
<evidence type="ECO:0000313" key="5">
    <source>
        <dbReference type="EMBL" id="ORY31650.1"/>
    </source>
</evidence>
<evidence type="ECO:0000256" key="3">
    <source>
        <dbReference type="SAM" id="MobiDB-lite"/>
    </source>
</evidence>
<organism evidence="5 6">
    <name type="scientific">Naematelia encephala</name>
    <dbReference type="NCBI Taxonomy" id="71784"/>
    <lineage>
        <taxon>Eukaryota</taxon>
        <taxon>Fungi</taxon>
        <taxon>Dikarya</taxon>
        <taxon>Basidiomycota</taxon>
        <taxon>Agaricomycotina</taxon>
        <taxon>Tremellomycetes</taxon>
        <taxon>Tremellales</taxon>
        <taxon>Naemateliaceae</taxon>
        <taxon>Naematelia</taxon>
    </lineage>
</organism>
<dbReference type="FunFam" id="1.10.20.10:FF:000137">
    <property type="entry name" value="DNA polymerase epsilon p12 subunit"/>
    <property type="match status" value="1"/>
</dbReference>
<feature type="compositionally biased region" description="Acidic residues" evidence="3">
    <location>
        <begin position="298"/>
        <end position="307"/>
    </location>
</feature>
<keyword evidence="2" id="KW-0539">Nucleus</keyword>
<evidence type="ECO:0000256" key="1">
    <source>
        <dbReference type="ARBA" id="ARBA00004123"/>
    </source>
</evidence>
<name>A0A1Y2BAU9_9TREE</name>
<feature type="region of interest" description="Disordered" evidence="3">
    <location>
        <begin position="1"/>
        <end position="54"/>
    </location>
</feature>
<comment type="caution">
    <text evidence="5">The sequence shown here is derived from an EMBL/GenBank/DDBJ whole genome shotgun (WGS) entry which is preliminary data.</text>
</comment>
<dbReference type="Pfam" id="PF00808">
    <property type="entry name" value="CBFD_NFYB_HMF"/>
    <property type="match status" value="1"/>
</dbReference>
<keyword evidence="6" id="KW-1185">Reference proteome</keyword>
<dbReference type="Proteomes" id="UP000193986">
    <property type="component" value="Unassembled WGS sequence"/>
</dbReference>
<gene>
    <name evidence="5" type="ORF">BCR39DRAFT_526125</name>
</gene>
<feature type="domain" description="Transcription factor CBF/NF-Y/archaeal histone" evidence="4">
    <location>
        <begin position="73"/>
        <end position="135"/>
    </location>
</feature>
<dbReference type="SUPFAM" id="SSF47113">
    <property type="entry name" value="Histone-fold"/>
    <property type="match status" value="1"/>
</dbReference>
<feature type="compositionally biased region" description="Polar residues" evidence="3">
    <location>
        <begin position="255"/>
        <end position="267"/>
    </location>
</feature>
<sequence>MQVDYAPATIAGASTGMPPPPDMAEISEPEEEEEETVQEDAAAEANAEVKEKKKRIMKQRQSLAEKQPGTTIFPISRIKRIIRADKELDMMTSEATFMVSVAAEYFIKHFMEEGYTKARLEKRRIVNYKDMAAVVARSQDFDFLKDVVPAPIPISEALQLRKQKMALDENPTLHDDIVPSDPRDLADQLPPLTISTNPLFPNAIVKKPPNTHSKGPAAAAKAAAVKEKEKAKDAPADRVEASKGPSTPRLVTGKNAPSTPHSLTTRGSARRSIVPAEAESMELDSTAQNGASEVAVSVEEDDRMDQD</sequence>
<evidence type="ECO:0000256" key="2">
    <source>
        <dbReference type="ARBA" id="ARBA00023242"/>
    </source>
</evidence>
<feature type="compositionally biased region" description="Acidic residues" evidence="3">
    <location>
        <begin position="25"/>
        <end position="42"/>
    </location>
</feature>
<dbReference type="InterPro" id="IPR003958">
    <property type="entry name" value="CBFA_NFYB_domain"/>
</dbReference>
<dbReference type="STRING" id="71784.A0A1Y2BAU9"/>
<protein>
    <submittedName>
        <fullName evidence="5">Histone-fold-containing protein</fullName>
    </submittedName>
</protein>